<evidence type="ECO:0000313" key="3">
    <source>
        <dbReference type="Proteomes" id="UP000255207"/>
    </source>
</evidence>
<comment type="caution">
    <text evidence="2">The sequence shown here is derived from an EMBL/GenBank/DDBJ whole genome shotgun (WGS) entry which is preliminary data.</text>
</comment>
<dbReference type="EMBL" id="QQTP01000004">
    <property type="protein sequence ID" value="RDJ26324.1"/>
    <property type="molecule type" value="Genomic_DNA"/>
</dbReference>
<proteinExistence type="predicted"/>
<evidence type="ECO:0000313" key="2">
    <source>
        <dbReference type="EMBL" id="RDJ26324.1"/>
    </source>
</evidence>
<gene>
    <name evidence="2" type="ORF">DWE98_10910</name>
</gene>
<dbReference type="OrthoDB" id="9798676at2"/>
<reference evidence="3" key="1">
    <citation type="submission" date="2018-07" db="EMBL/GenBank/DDBJ databases">
        <authorList>
            <person name="Safronova V.I."/>
            <person name="Chirak E.R."/>
            <person name="Sazanova A.L."/>
        </authorList>
    </citation>
    <scope>NUCLEOTIDE SEQUENCE [LARGE SCALE GENOMIC DNA]</scope>
    <source>
        <strain evidence="3">RCAM04685</strain>
    </source>
</reference>
<keyword evidence="3" id="KW-1185">Reference proteome</keyword>
<feature type="domain" description="Beta-ketoacyl synthase-like N-terminal" evidence="1">
    <location>
        <begin position="27"/>
        <end position="241"/>
    </location>
</feature>
<organism evidence="2 3">
    <name type="scientific">Bosea caraganae</name>
    <dbReference type="NCBI Taxonomy" id="2763117"/>
    <lineage>
        <taxon>Bacteria</taxon>
        <taxon>Pseudomonadati</taxon>
        <taxon>Pseudomonadota</taxon>
        <taxon>Alphaproteobacteria</taxon>
        <taxon>Hyphomicrobiales</taxon>
        <taxon>Boseaceae</taxon>
        <taxon>Bosea</taxon>
    </lineage>
</organism>
<name>A0A370L834_9HYPH</name>
<dbReference type="Pfam" id="PF13723">
    <property type="entry name" value="Ketoacyl-synt_2"/>
    <property type="match status" value="1"/>
</dbReference>
<dbReference type="Proteomes" id="UP000255207">
    <property type="component" value="Unassembled WGS sequence"/>
</dbReference>
<dbReference type="AlphaFoldDB" id="A0A370L834"/>
<protein>
    <recommendedName>
        <fullName evidence="1">Beta-ketoacyl synthase-like N-terminal domain-containing protein</fullName>
    </recommendedName>
</protein>
<evidence type="ECO:0000259" key="1">
    <source>
        <dbReference type="Pfam" id="PF13723"/>
    </source>
</evidence>
<sequence>MPSEIFMRFAVRNWFAWTSERISSAQWRDWAGPCREDDFVPPVALPLSLRRRATPMGQTLLAGALGFTEIVQEARYVQASRHGEFSRARQTLLALAQEEELSPAEFSMSVHHGLAGLLSIHAQNRQGHIALAAGTESFACGLLEAAACIAERPQTPILLLYADEKLPHEFAGLAGPESALPCVMVLGLTAPRMDGDDIILTQEPASRPGDPSPSAALDFLRFLLSGEAQAVSHGEHWDWTWRHA</sequence>
<accession>A0A370L834</accession>
<dbReference type="InterPro" id="IPR014030">
    <property type="entry name" value="Ketoacyl_synth_N"/>
</dbReference>